<accession>A0ACD5HDB7</accession>
<protein>
    <submittedName>
        <fullName evidence="1">LexA family transcriptional regulator</fullName>
    </submittedName>
</protein>
<reference evidence="1 2" key="1">
    <citation type="journal article" date="2021" name="ISME J.">
        <title>Genomic evolution of the class Acidithiobacillia: deep-branching Proteobacteria living in extreme acidic conditions.</title>
        <authorList>
            <person name="Moya-Beltran A."/>
            <person name="Beard S."/>
            <person name="Rojas-Villalobos C."/>
            <person name="Issotta F."/>
            <person name="Gallardo Y."/>
            <person name="Ulloa R."/>
            <person name="Giaveno A."/>
            <person name="Degli Esposti M."/>
            <person name="Johnson D.B."/>
            <person name="Quatrini R."/>
        </authorList>
    </citation>
    <scope>NUCLEOTIDE SEQUENCE [LARGE SCALE GENOMIC DNA]</scope>
    <source>
        <strain evidence="1 2">GG1-14</strain>
    </source>
</reference>
<dbReference type="Proteomes" id="UP001195965">
    <property type="component" value="Chromosome"/>
</dbReference>
<evidence type="ECO:0000313" key="1">
    <source>
        <dbReference type="EMBL" id="XRI72850.1"/>
    </source>
</evidence>
<gene>
    <name evidence="1" type="ORF">HHS34_010400</name>
</gene>
<dbReference type="EMBL" id="CP127526">
    <property type="protein sequence ID" value="XRI72850.1"/>
    <property type="molecule type" value="Genomic_DNA"/>
</dbReference>
<organism evidence="1 2">
    <name type="scientific">Acidithiobacillus montserratensis</name>
    <dbReference type="NCBI Taxonomy" id="2729135"/>
    <lineage>
        <taxon>Bacteria</taxon>
        <taxon>Pseudomonadati</taxon>
        <taxon>Pseudomonadota</taxon>
        <taxon>Acidithiobacillia</taxon>
        <taxon>Acidithiobacillales</taxon>
        <taxon>Acidithiobacillaceae</taxon>
        <taxon>Acidithiobacillus</taxon>
    </lineage>
</organism>
<keyword evidence="2" id="KW-1185">Reference proteome</keyword>
<proteinExistence type="predicted"/>
<evidence type="ECO:0000313" key="2">
    <source>
        <dbReference type="Proteomes" id="UP001195965"/>
    </source>
</evidence>
<sequence length="154" mass="16713">MALDKVTLEKLAKAGLRVVRPIPDGPHNTIPLFVSKVAAGLPAMVEDGADDGIDLHTYCVPHPENSFLLRVSGSSMQGAGIQDGDLLVVDRSIRATDGRIVIAALDGEVTVKRLRRKGQRVMLVPENPEYPTIAVRPDQSFTVWGVVIFVVHRV</sequence>
<name>A0ACD5HDB7_9PROT</name>